<keyword evidence="5" id="KW-1185">Reference proteome</keyword>
<accession>A0ABY8H4L1</accession>
<keyword evidence="3" id="KW-0732">Signal</keyword>
<dbReference type="RefSeq" id="WP_278157238.1">
    <property type="nucleotide sequence ID" value="NZ_CP121252.1"/>
</dbReference>
<name>A0ABY8H4L1_9MICC</name>
<dbReference type="Proteomes" id="UP001219037">
    <property type="component" value="Chromosome"/>
</dbReference>
<evidence type="ECO:0000313" key="4">
    <source>
        <dbReference type="EMBL" id="WFP16072.1"/>
    </source>
</evidence>
<feature type="transmembrane region" description="Helical" evidence="2">
    <location>
        <begin position="323"/>
        <end position="344"/>
    </location>
</feature>
<sequence length="403" mass="41721">MTLFSAARPSPRTATSGALLLTLLLALLALPALSALLGAGAATADTTDEAATTEETTSAERTVWSLTPAHDAEEADTTEPRVSFRATVDPGATWEDAVTLTNFSAAEATFTLQAADGVVSDSGAFDILRPGEENTGAGQWIELEQTEVTVPADESVTVPFTLTVPENATPGDHPAGIAASVSSGSEDDVSMVSRVGTRIHLRVTGDIAPTLALGGPEVTYQQNWNPFAPGTATVTWQVANEGNVRLGAEQSLGSSGLFGLAGATAEVEPIREVLPGGQAQVSVEQQVWPLFELTSEVTAQPVVVGDDEVDAELSTATGEATTMAIPIPQLMLVMLLALLIWWWVTRKASQRKKFDAAVAAAAAKASQNSAATDQASIDQTSAEEPAAEPAAVVDDTAPSRSTT</sequence>
<evidence type="ECO:0000313" key="5">
    <source>
        <dbReference type="Proteomes" id="UP001219037"/>
    </source>
</evidence>
<dbReference type="EMBL" id="CP121252">
    <property type="protein sequence ID" value="WFP16072.1"/>
    <property type="molecule type" value="Genomic_DNA"/>
</dbReference>
<organism evidence="4 5">
    <name type="scientific">Citricoccus muralis</name>
    <dbReference type="NCBI Taxonomy" id="169134"/>
    <lineage>
        <taxon>Bacteria</taxon>
        <taxon>Bacillati</taxon>
        <taxon>Actinomycetota</taxon>
        <taxon>Actinomycetes</taxon>
        <taxon>Micrococcales</taxon>
        <taxon>Micrococcaceae</taxon>
        <taxon>Citricoccus</taxon>
    </lineage>
</organism>
<gene>
    <name evidence="4" type="ORF">P8192_11835</name>
</gene>
<protein>
    <submittedName>
        <fullName evidence="4">DUF916 domain-containing protein</fullName>
    </submittedName>
</protein>
<feature type="signal peptide" evidence="3">
    <location>
        <begin position="1"/>
        <end position="44"/>
    </location>
</feature>
<reference evidence="4 5" key="1">
    <citation type="submission" date="2023-04" db="EMBL/GenBank/DDBJ databases">
        <title>Funneling lignin-derived compounds into biodiesel using alkali-halophilic Citricoccus sp. P2.</title>
        <authorList>
            <person name="Luo C.-B."/>
        </authorList>
    </citation>
    <scope>NUCLEOTIDE SEQUENCE [LARGE SCALE GENOMIC DNA]</scope>
    <source>
        <strain evidence="4 5">P2</strain>
    </source>
</reference>
<proteinExistence type="predicted"/>
<evidence type="ECO:0000256" key="1">
    <source>
        <dbReference type="SAM" id="MobiDB-lite"/>
    </source>
</evidence>
<keyword evidence="2" id="KW-0472">Membrane</keyword>
<keyword evidence="2" id="KW-1133">Transmembrane helix</keyword>
<feature type="compositionally biased region" description="Low complexity" evidence="1">
    <location>
        <begin position="382"/>
        <end position="391"/>
    </location>
</feature>
<evidence type="ECO:0000256" key="2">
    <source>
        <dbReference type="SAM" id="Phobius"/>
    </source>
</evidence>
<feature type="region of interest" description="Disordered" evidence="1">
    <location>
        <begin position="47"/>
        <end position="81"/>
    </location>
</feature>
<feature type="chain" id="PRO_5045387305" evidence="3">
    <location>
        <begin position="45"/>
        <end position="403"/>
    </location>
</feature>
<feature type="region of interest" description="Disordered" evidence="1">
    <location>
        <begin position="365"/>
        <end position="403"/>
    </location>
</feature>
<keyword evidence="2" id="KW-0812">Transmembrane</keyword>
<evidence type="ECO:0000256" key="3">
    <source>
        <dbReference type="SAM" id="SignalP"/>
    </source>
</evidence>